<dbReference type="SMART" id="SM01243">
    <property type="entry name" value="IRF-3"/>
    <property type="match status" value="1"/>
</dbReference>
<dbReference type="Proteomes" id="UP000694388">
    <property type="component" value="Unplaced"/>
</dbReference>
<reference evidence="2" key="2">
    <citation type="submission" date="2025-09" db="UniProtKB">
        <authorList>
            <consortium name="Ensembl"/>
        </authorList>
    </citation>
    <scope>IDENTIFICATION</scope>
</reference>
<dbReference type="GO" id="GO:0000978">
    <property type="term" value="F:RNA polymerase II cis-regulatory region sequence-specific DNA binding"/>
    <property type="evidence" value="ECO:0007669"/>
    <property type="project" value="TreeGrafter"/>
</dbReference>
<evidence type="ECO:0000259" key="1">
    <source>
        <dbReference type="SMART" id="SM01243"/>
    </source>
</evidence>
<dbReference type="Pfam" id="PF10401">
    <property type="entry name" value="IRF-3"/>
    <property type="match status" value="1"/>
</dbReference>
<dbReference type="GO" id="GO:0002376">
    <property type="term" value="P:immune system process"/>
    <property type="evidence" value="ECO:0007669"/>
    <property type="project" value="TreeGrafter"/>
</dbReference>
<accession>A0A8C4QDG2</accession>
<dbReference type="Ensembl" id="ENSEBUT00000014379.1">
    <property type="protein sequence ID" value="ENSEBUP00000013803.1"/>
    <property type="gene ID" value="ENSEBUG00000008703.1"/>
</dbReference>
<keyword evidence="3" id="KW-1185">Reference proteome</keyword>
<sequence length="193" mass="22241">MFFNFYYCERVQQIRIAHLLGCQLMYSTACLPVHSSHSPQSLLLPTPSLVHPPKSCWHRLTAALLTSLTRGLYLQLTPSGLFAQRRCQGRIYWSGPRLPNGRTHGKLERNVVEQLFDTRSFIAEVEMFREGGPEPQFKIVLCFCEELGEDTPRKKLVTAHVSDRASDIHRLMHFLFYSEVTFIAVFIAPFKRV</sequence>
<dbReference type="PANTHER" id="PTHR11949">
    <property type="entry name" value="INTERFERON REGULATORY FACTOR"/>
    <property type="match status" value="1"/>
</dbReference>
<dbReference type="PANTHER" id="PTHR11949:SF26">
    <property type="entry name" value="INTERFERON REGULATORY FACTOR 9"/>
    <property type="match status" value="1"/>
</dbReference>
<dbReference type="AlphaFoldDB" id="A0A8C4QDG2"/>
<dbReference type="InterPro" id="IPR008984">
    <property type="entry name" value="SMAD_FHA_dom_sf"/>
</dbReference>
<dbReference type="Gene3D" id="2.60.200.10">
    <property type="match status" value="1"/>
</dbReference>
<dbReference type="InterPro" id="IPR019471">
    <property type="entry name" value="Interferon_reg_factor-3"/>
</dbReference>
<feature type="domain" description="Interferon regulatory factor-3" evidence="1">
    <location>
        <begin position="4"/>
        <end position="173"/>
    </location>
</feature>
<dbReference type="GO" id="GO:0000981">
    <property type="term" value="F:DNA-binding transcription factor activity, RNA polymerase II-specific"/>
    <property type="evidence" value="ECO:0007669"/>
    <property type="project" value="TreeGrafter"/>
</dbReference>
<evidence type="ECO:0000313" key="3">
    <source>
        <dbReference type="Proteomes" id="UP000694388"/>
    </source>
</evidence>
<dbReference type="GO" id="GO:0005634">
    <property type="term" value="C:nucleus"/>
    <property type="evidence" value="ECO:0007669"/>
    <property type="project" value="TreeGrafter"/>
</dbReference>
<reference evidence="2" key="1">
    <citation type="submission" date="2025-08" db="UniProtKB">
        <authorList>
            <consortium name="Ensembl"/>
        </authorList>
    </citation>
    <scope>IDENTIFICATION</scope>
</reference>
<proteinExistence type="predicted"/>
<name>A0A8C4QDG2_EPTBU</name>
<evidence type="ECO:0000313" key="2">
    <source>
        <dbReference type="Ensembl" id="ENSEBUP00000013803.1"/>
    </source>
</evidence>
<dbReference type="InterPro" id="IPR017855">
    <property type="entry name" value="SMAD-like_dom_sf"/>
</dbReference>
<dbReference type="SUPFAM" id="SSF49879">
    <property type="entry name" value="SMAD/FHA domain"/>
    <property type="match status" value="1"/>
</dbReference>
<organism evidence="2 3">
    <name type="scientific">Eptatretus burgeri</name>
    <name type="common">Inshore hagfish</name>
    <dbReference type="NCBI Taxonomy" id="7764"/>
    <lineage>
        <taxon>Eukaryota</taxon>
        <taxon>Metazoa</taxon>
        <taxon>Chordata</taxon>
        <taxon>Craniata</taxon>
        <taxon>Vertebrata</taxon>
        <taxon>Cyclostomata</taxon>
        <taxon>Myxini</taxon>
        <taxon>Myxiniformes</taxon>
        <taxon>Myxinidae</taxon>
        <taxon>Eptatretinae</taxon>
        <taxon>Eptatretus</taxon>
    </lineage>
</organism>
<protein>
    <recommendedName>
        <fullName evidence="1">Interferon regulatory factor-3 domain-containing protein</fullName>
    </recommendedName>
</protein>